<dbReference type="PANTHER" id="PTHR13387">
    <property type="entry name" value="PROTEIN HGH1 HOMOLOG"/>
    <property type="match status" value="1"/>
</dbReference>
<reference evidence="2 3" key="2">
    <citation type="submission" date="2018-11" db="EMBL/GenBank/DDBJ databases">
        <authorList>
            <consortium name="Pathogen Informatics"/>
        </authorList>
    </citation>
    <scope>NUCLEOTIDE SEQUENCE [LARGE SCALE GENOMIC DNA]</scope>
</reference>
<dbReference type="AlphaFoldDB" id="A0A183UD48"/>
<accession>A0A183UD48</accession>
<organism evidence="3 4">
    <name type="scientific">Toxocara canis</name>
    <name type="common">Canine roundworm</name>
    <dbReference type="NCBI Taxonomy" id="6265"/>
    <lineage>
        <taxon>Eukaryota</taxon>
        <taxon>Metazoa</taxon>
        <taxon>Ecdysozoa</taxon>
        <taxon>Nematoda</taxon>
        <taxon>Chromadorea</taxon>
        <taxon>Rhabditida</taxon>
        <taxon>Spirurina</taxon>
        <taxon>Ascaridomorpha</taxon>
        <taxon>Ascaridoidea</taxon>
        <taxon>Toxocaridae</taxon>
        <taxon>Toxocara</taxon>
    </lineage>
</organism>
<dbReference type="WBParaSite" id="TCNE_0000641801-mRNA-1">
    <property type="protein sequence ID" value="TCNE_0000641801-mRNA-1"/>
    <property type="gene ID" value="TCNE_0000641801"/>
</dbReference>
<evidence type="ECO:0000259" key="1">
    <source>
        <dbReference type="Pfam" id="PF04064"/>
    </source>
</evidence>
<reference evidence="4" key="1">
    <citation type="submission" date="2016-06" db="UniProtKB">
        <authorList>
            <consortium name="WormBaseParasite"/>
        </authorList>
    </citation>
    <scope>IDENTIFICATION</scope>
</reference>
<dbReference type="InterPro" id="IPR007206">
    <property type="entry name" value="Protein_HGH1_C"/>
</dbReference>
<dbReference type="EMBL" id="UYWY01019490">
    <property type="protein sequence ID" value="VDM37738.1"/>
    <property type="molecule type" value="Genomic_DNA"/>
</dbReference>
<name>A0A183UD48_TOXCA</name>
<proteinExistence type="predicted"/>
<evidence type="ECO:0000313" key="2">
    <source>
        <dbReference type="EMBL" id="VDM37738.1"/>
    </source>
</evidence>
<feature type="domain" description="Protein HGH1 C-terminal" evidence="1">
    <location>
        <begin position="62"/>
        <end position="130"/>
    </location>
</feature>
<dbReference type="PANTHER" id="PTHR13387:SF9">
    <property type="entry name" value="PROTEIN HGH1 HOMOLOG"/>
    <property type="match status" value="1"/>
</dbReference>
<evidence type="ECO:0000313" key="4">
    <source>
        <dbReference type="WBParaSite" id="TCNE_0000641801-mRNA-1"/>
    </source>
</evidence>
<protein>
    <submittedName>
        <fullName evidence="4">FAM203 family protein</fullName>
    </submittedName>
</protein>
<dbReference type="Pfam" id="PF04064">
    <property type="entry name" value="DUF384"/>
    <property type="match status" value="1"/>
</dbReference>
<dbReference type="Proteomes" id="UP000050794">
    <property type="component" value="Unassembled WGS sequence"/>
</dbReference>
<gene>
    <name evidence="2" type="ORF">TCNE_LOCUS6418</name>
</gene>
<sequence length="143" mass="15923">MFENHNVLLDGSDEFLSCVLKPLADANDNLDDEEIEKLPLQLQYYDGQRCADTIIVDKLVEALYQLCATTHGRNVLRAKGVYAILRELDKATTKNDGKDMRAGGMMLLDSGHSSSLHALIGILVRHESEMEIDPGLSSIRHLE</sequence>
<dbReference type="InterPro" id="IPR039717">
    <property type="entry name" value="Hgh1"/>
</dbReference>
<keyword evidence="3" id="KW-1185">Reference proteome</keyword>
<evidence type="ECO:0000313" key="3">
    <source>
        <dbReference type="Proteomes" id="UP000050794"/>
    </source>
</evidence>